<reference evidence="9" key="1">
    <citation type="journal article" date="2017" name="Biotechnol. Biofuels">
        <title>Evaluation of environmental bacterial communities as a factor affecting the growth of duckweed Lemna minor.</title>
        <authorList>
            <person name="Ishizawa H."/>
            <person name="Kuroda M."/>
            <person name="Morikawa M."/>
            <person name="Ike M."/>
        </authorList>
    </citation>
    <scope>NUCLEOTIDE SEQUENCE [LARGE SCALE GENOMIC DNA]</scope>
    <source>
        <strain evidence="9">H3</strain>
    </source>
</reference>
<dbReference type="AlphaFoldDB" id="A0A3G9GIZ3"/>
<evidence type="ECO:0000256" key="7">
    <source>
        <dbReference type="SAM" id="Phobius"/>
    </source>
</evidence>
<comment type="subcellular location">
    <subcellularLocation>
        <location evidence="1">Cell inner membrane</location>
    </subcellularLocation>
</comment>
<evidence type="ECO:0000256" key="4">
    <source>
        <dbReference type="ARBA" id="ARBA00022692"/>
    </source>
</evidence>
<feature type="transmembrane region" description="Helical" evidence="7">
    <location>
        <begin position="182"/>
        <end position="199"/>
    </location>
</feature>
<gene>
    <name evidence="8" type="ORF">DLM_2485</name>
</gene>
<evidence type="ECO:0000256" key="3">
    <source>
        <dbReference type="ARBA" id="ARBA00022519"/>
    </source>
</evidence>
<dbReference type="PANTHER" id="PTHR30462:SF3">
    <property type="entry name" value="INTERMEMBRANE TRANSPORT PROTEIN PQIA"/>
    <property type="match status" value="1"/>
</dbReference>
<dbReference type="RefSeq" id="WP_089086062.1">
    <property type="nucleotide sequence ID" value="NZ_AP018823.1"/>
</dbReference>
<dbReference type="Pfam" id="PF04403">
    <property type="entry name" value="PqiA"/>
    <property type="match status" value="1"/>
</dbReference>
<keyword evidence="9" id="KW-1185">Reference proteome</keyword>
<feature type="transmembrane region" description="Helical" evidence="7">
    <location>
        <begin position="150"/>
        <end position="170"/>
    </location>
</feature>
<proteinExistence type="predicted"/>
<keyword evidence="5 7" id="KW-1133">Transmembrane helix</keyword>
<keyword evidence="3" id="KW-0997">Cell inner membrane</keyword>
<evidence type="ECO:0000313" key="9">
    <source>
        <dbReference type="Proteomes" id="UP000198290"/>
    </source>
</evidence>
<dbReference type="STRING" id="332411.VI06_02880"/>
<feature type="transmembrane region" description="Helical" evidence="7">
    <location>
        <begin position="54"/>
        <end position="76"/>
    </location>
</feature>
<name>A0A3G9GIZ3_9NEIS</name>
<protein>
    <submittedName>
        <fullName evidence="8">Paraquat-inducible protein A</fullName>
    </submittedName>
</protein>
<dbReference type="Proteomes" id="UP000198290">
    <property type="component" value="Chromosome"/>
</dbReference>
<reference evidence="8 9" key="2">
    <citation type="journal article" date="2017" name="Genome Announc.">
        <title>Draft genome sequence of Aquitalea magnusonii strain H3, a plant growth-promoting bacterium of duckweed Lemna minor.</title>
        <authorList>
            <person name="Ishizawa H."/>
            <person name="Kuroda M."/>
            <person name="Ike M."/>
        </authorList>
    </citation>
    <scope>NUCLEOTIDE SEQUENCE [LARGE SCALE GENOMIC DNA]</scope>
    <source>
        <strain evidence="8 9">H3</strain>
    </source>
</reference>
<dbReference type="InterPro" id="IPR051800">
    <property type="entry name" value="PqiA-PqiB_transport"/>
</dbReference>
<dbReference type="InterPro" id="IPR007498">
    <property type="entry name" value="PqiA-like"/>
</dbReference>
<evidence type="ECO:0000256" key="2">
    <source>
        <dbReference type="ARBA" id="ARBA00022475"/>
    </source>
</evidence>
<dbReference type="EMBL" id="AP018823">
    <property type="protein sequence ID" value="BBF86092.1"/>
    <property type="molecule type" value="Genomic_DNA"/>
</dbReference>
<dbReference type="KEGG" id="amah:DLM_2485"/>
<reference evidence="9" key="3">
    <citation type="journal article" date="2017" name="Plant Physiol. Biochem.">
        <title>Differential oxidative and antioxidative response of duckweed Lemna minor toward plant growth promoting/inhibiting bacteria.</title>
        <authorList>
            <person name="Ishizawa H."/>
            <person name="Kuroda M."/>
            <person name="Morikawa M."/>
            <person name="Ike M."/>
        </authorList>
    </citation>
    <scope>NUCLEOTIDE SEQUENCE [LARGE SCALE GENOMIC DNA]</scope>
    <source>
        <strain evidence="9">H3</strain>
    </source>
</reference>
<dbReference type="GO" id="GO:0005886">
    <property type="term" value="C:plasma membrane"/>
    <property type="evidence" value="ECO:0007669"/>
    <property type="project" value="UniProtKB-SubCell"/>
</dbReference>
<evidence type="ECO:0000256" key="1">
    <source>
        <dbReference type="ARBA" id="ARBA00004533"/>
    </source>
</evidence>
<evidence type="ECO:0000313" key="8">
    <source>
        <dbReference type="EMBL" id="BBF86092.1"/>
    </source>
</evidence>
<feature type="transmembrane region" description="Helical" evidence="7">
    <location>
        <begin position="103"/>
        <end position="129"/>
    </location>
</feature>
<organism evidence="8 9">
    <name type="scientific">Aquitalea magnusonii</name>
    <dbReference type="NCBI Taxonomy" id="332411"/>
    <lineage>
        <taxon>Bacteria</taxon>
        <taxon>Pseudomonadati</taxon>
        <taxon>Pseudomonadota</taxon>
        <taxon>Betaproteobacteria</taxon>
        <taxon>Neisseriales</taxon>
        <taxon>Chromobacteriaceae</taxon>
        <taxon>Aquitalea</taxon>
    </lineage>
</organism>
<sequence length="221" mass="24428">MPRYQVNSAASQGLWTCHGCGQLCRVGSAPVDGTPCCPRCGAGLHRRKPHSLQYAWAFLLAAIVCYIPANLMPIMLTEMLSGTQRDTIMSGVAYLWRNGSWPLALVVFIASVLVPLLKILSMLLLLLTVHWRSRWAPRQRTRLYRLLEVVGPWSMLDIYVVGLLVALVQLQSLATIKAGPGAVAFGAVVVLTMLSAMHFDPRLIWDVFEDDDERQAPAADD</sequence>
<evidence type="ECO:0000256" key="6">
    <source>
        <dbReference type="ARBA" id="ARBA00023136"/>
    </source>
</evidence>
<dbReference type="OrthoDB" id="9800207at2"/>
<accession>A0A3G9GIZ3</accession>
<evidence type="ECO:0000256" key="5">
    <source>
        <dbReference type="ARBA" id="ARBA00022989"/>
    </source>
</evidence>
<keyword evidence="2" id="KW-1003">Cell membrane</keyword>
<keyword evidence="4 7" id="KW-0812">Transmembrane</keyword>
<keyword evidence="6 7" id="KW-0472">Membrane</keyword>
<dbReference type="PANTHER" id="PTHR30462">
    <property type="entry name" value="INTERMEMBRANE TRANSPORT PROTEIN PQIB-RELATED"/>
    <property type="match status" value="1"/>
</dbReference>